<keyword evidence="3 6" id="KW-0812">Transmembrane</keyword>
<sequence length="362" mass="39079">MSPRAVLSAAWLPVLFLALAALPFVPDKQVGLYAQQLTPIFILALLALGLNVVVGYTGLLHLGIAAFFGIGAYTVGILTVQTFPFQLAFPVAVLVGVLASAALGVATTAPTLRLRGDYLALVTMGFGLIIVFVIRNLDAITEGTRGLNPVTPKLLPGVDDPDLRPIRPANLGWGRYWYDYPYFYLLCLGLLALTNVLLRNLERSRLGRAWVALREDELAASCMGLNPARLKLTAIALGAAIAGLAGGLYAVAQQTTGGPEAYDFNRSMITLCCVILGGLGNRPGVLLGVFLLVGYDMVLTPVLDTYVQKREFQELFPAWMQGKQYLKVSGWRLFIFGAALIVMMRFRPSGLLPAARTKHELG</sequence>
<evidence type="ECO:0000256" key="2">
    <source>
        <dbReference type="ARBA" id="ARBA00022475"/>
    </source>
</evidence>
<name>A0A517XN31_9BACT</name>
<dbReference type="InterPro" id="IPR043428">
    <property type="entry name" value="LivM-like"/>
</dbReference>
<dbReference type="PANTHER" id="PTHR30482:SF10">
    <property type="entry name" value="HIGH-AFFINITY BRANCHED-CHAIN AMINO ACID TRANSPORT PROTEIN BRAE"/>
    <property type="match status" value="1"/>
</dbReference>
<organism evidence="7 8">
    <name type="scientific">Urbifossiella limnaea</name>
    <dbReference type="NCBI Taxonomy" id="2528023"/>
    <lineage>
        <taxon>Bacteria</taxon>
        <taxon>Pseudomonadati</taxon>
        <taxon>Planctomycetota</taxon>
        <taxon>Planctomycetia</taxon>
        <taxon>Gemmatales</taxon>
        <taxon>Gemmataceae</taxon>
        <taxon>Urbifossiella</taxon>
    </lineage>
</organism>
<evidence type="ECO:0000313" key="7">
    <source>
        <dbReference type="EMBL" id="QDU18902.1"/>
    </source>
</evidence>
<protein>
    <submittedName>
        <fullName evidence="7">Leucine/isoleucine/valine transporter permease subunit</fullName>
    </submittedName>
</protein>
<feature type="transmembrane region" description="Helical" evidence="6">
    <location>
        <begin position="36"/>
        <end position="54"/>
    </location>
</feature>
<proteinExistence type="predicted"/>
<feature type="transmembrane region" description="Helical" evidence="6">
    <location>
        <begin position="59"/>
        <end position="81"/>
    </location>
</feature>
<gene>
    <name evidence="7" type="ORF">ETAA1_07980</name>
</gene>
<dbReference type="AlphaFoldDB" id="A0A517XN31"/>
<dbReference type="Proteomes" id="UP000319576">
    <property type="component" value="Chromosome"/>
</dbReference>
<feature type="transmembrane region" description="Helical" evidence="6">
    <location>
        <begin position="118"/>
        <end position="137"/>
    </location>
</feature>
<accession>A0A517XN31</accession>
<evidence type="ECO:0000313" key="8">
    <source>
        <dbReference type="Proteomes" id="UP000319576"/>
    </source>
</evidence>
<dbReference type="EMBL" id="CP036273">
    <property type="protein sequence ID" value="QDU18902.1"/>
    <property type="molecule type" value="Genomic_DNA"/>
</dbReference>
<feature type="transmembrane region" description="Helical" evidence="6">
    <location>
        <begin position="328"/>
        <end position="346"/>
    </location>
</feature>
<feature type="transmembrane region" description="Helical" evidence="6">
    <location>
        <begin position="87"/>
        <end position="106"/>
    </location>
</feature>
<evidence type="ECO:0000256" key="5">
    <source>
        <dbReference type="ARBA" id="ARBA00023136"/>
    </source>
</evidence>
<reference evidence="7 8" key="1">
    <citation type="submission" date="2019-02" db="EMBL/GenBank/DDBJ databases">
        <title>Deep-cultivation of Planctomycetes and their phenomic and genomic characterization uncovers novel biology.</title>
        <authorList>
            <person name="Wiegand S."/>
            <person name="Jogler M."/>
            <person name="Boedeker C."/>
            <person name="Pinto D."/>
            <person name="Vollmers J."/>
            <person name="Rivas-Marin E."/>
            <person name="Kohn T."/>
            <person name="Peeters S.H."/>
            <person name="Heuer A."/>
            <person name="Rast P."/>
            <person name="Oberbeckmann S."/>
            <person name="Bunk B."/>
            <person name="Jeske O."/>
            <person name="Meyerdierks A."/>
            <person name="Storesund J.E."/>
            <person name="Kallscheuer N."/>
            <person name="Luecker S."/>
            <person name="Lage O.M."/>
            <person name="Pohl T."/>
            <person name="Merkel B.J."/>
            <person name="Hornburger P."/>
            <person name="Mueller R.-W."/>
            <person name="Bruemmer F."/>
            <person name="Labrenz M."/>
            <person name="Spormann A.M."/>
            <person name="Op den Camp H."/>
            <person name="Overmann J."/>
            <person name="Amann R."/>
            <person name="Jetten M.S.M."/>
            <person name="Mascher T."/>
            <person name="Medema M.H."/>
            <person name="Devos D.P."/>
            <person name="Kaster A.-K."/>
            <person name="Ovreas L."/>
            <person name="Rohde M."/>
            <person name="Galperin M.Y."/>
            <person name="Jogler C."/>
        </authorList>
    </citation>
    <scope>NUCLEOTIDE SEQUENCE [LARGE SCALE GENOMIC DNA]</scope>
    <source>
        <strain evidence="7 8">ETA_A1</strain>
    </source>
</reference>
<keyword evidence="5 6" id="KW-0472">Membrane</keyword>
<feature type="transmembrane region" description="Helical" evidence="6">
    <location>
        <begin position="180"/>
        <end position="198"/>
    </location>
</feature>
<evidence type="ECO:0000256" key="1">
    <source>
        <dbReference type="ARBA" id="ARBA00004651"/>
    </source>
</evidence>
<dbReference type="CDD" id="cd06581">
    <property type="entry name" value="TM_PBP1_LivM_like"/>
    <property type="match status" value="1"/>
</dbReference>
<dbReference type="Pfam" id="PF02653">
    <property type="entry name" value="BPD_transp_2"/>
    <property type="match status" value="1"/>
</dbReference>
<dbReference type="PANTHER" id="PTHR30482">
    <property type="entry name" value="HIGH-AFFINITY BRANCHED-CHAIN AMINO ACID TRANSPORT SYSTEM PERMEASE"/>
    <property type="match status" value="1"/>
</dbReference>
<comment type="subcellular location">
    <subcellularLocation>
        <location evidence="1">Cell membrane</location>
        <topology evidence="1">Multi-pass membrane protein</topology>
    </subcellularLocation>
</comment>
<dbReference type="OrthoDB" id="9789927at2"/>
<keyword evidence="4 6" id="KW-1133">Transmembrane helix</keyword>
<dbReference type="InterPro" id="IPR001851">
    <property type="entry name" value="ABC_transp_permease"/>
</dbReference>
<dbReference type="RefSeq" id="WP_145234505.1">
    <property type="nucleotide sequence ID" value="NZ_CP036273.1"/>
</dbReference>
<feature type="transmembrane region" description="Helical" evidence="6">
    <location>
        <begin position="285"/>
        <end position="307"/>
    </location>
</feature>
<evidence type="ECO:0000256" key="3">
    <source>
        <dbReference type="ARBA" id="ARBA00022692"/>
    </source>
</evidence>
<dbReference type="GO" id="GO:0005886">
    <property type="term" value="C:plasma membrane"/>
    <property type="evidence" value="ECO:0007669"/>
    <property type="project" value="UniProtKB-SubCell"/>
</dbReference>
<dbReference type="KEGG" id="uli:ETAA1_07980"/>
<dbReference type="GO" id="GO:0015658">
    <property type="term" value="F:branched-chain amino acid transmembrane transporter activity"/>
    <property type="evidence" value="ECO:0007669"/>
    <property type="project" value="InterPro"/>
</dbReference>
<evidence type="ECO:0000256" key="4">
    <source>
        <dbReference type="ARBA" id="ARBA00022989"/>
    </source>
</evidence>
<evidence type="ECO:0000256" key="6">
    <source>
        <dbReference type="SAM" id="Phobius"/>
    </source>
</evidence>
<keyword evidence="2" id="KW-1003">Cell membrane</keyword>
<keyword evidence="8" id="KW-1185">Reference proteome</keyword>
<feature type="transmembrane region" description="Helical" evidence="6">
    <location>
        <begin position="232"/>
        <end position="252"/>
    </location>
</feature>